<dbReference type="PANTHER" id="PTHR48073:SF2">
    <property type="entry name" value="O-SUCCINYLBENZOATE SYNTHASE"/>
    <property type="match status" value="1"/>
</dbReference>
<accession>A0ABT4PVT7</accession>
<dbReference type="SUPFAM" id="SSF51604">
    <property type="entry name" value="Enolase C-terminal domain-like"/>
    <property type="match status" value="1"/>
</dbReference>
<keyword evidence="1" id="KW-0474">Menaquinone biosynthesis</keyword>
<dbReference type="EMBL" id="JAPZPY010000008">
    <property type="protein sequence ID" value="MCZ8380623.1"/>
    <property type="molecule type" value="Genomic_DNA"/>
</dbReference>
<keyword evidence="2" id="KW-0479">Metal-binding</keyword>
<dbReference type="SMART" id="SM00922">
    <property type="entry name" value="MR_MLE"/>
    <property type="match status" value="1"/>
</dbReference>
<dbReference type="InterPro" id="IPR013342">
    <property type="entry name" value="Mandelate_racemase_C"/>
</dbReference>
<proteinExistence type="predicted"/>
<organism evidence="4 5">
    <name type="scientific">Mycobacterium hippophais</name>
    <dbReference type="NCBI Taxonomy" id="3016340"/>
    <lineage>
        <taxon>Bacteria</taxon>
        <taxon>Bacillati</taxon>
        <taxon>Actinomycetota</taxon>
        <taxon>Actinomycetes</taxon>
        <taxon>Mycobacteriales</taxon>
        <taxon>Mycobacteriaceae</taxon>
        <taxon>Mycobacterium</taxon>
    </lineage>
</organism>
<protein>
    <submittedName>
        <fullName evidence="4">O-succinylbenzoate synthase</fullName>
    </submittedName>
</protein>
<gene>
    <name evidence="4" type="ORF">O6P37_17290</name>
</gene>
<evidence type="ECO:0000256" key="2">
    <source>
        <dbReference type="ARBA" id="ARBA00022723"/>
    </source>
</evidence>
<dbReference type="PANTHER" id="PTHR48073">
    <property type="entry name" value="O-SUCCINYLBENZOATE SYNTHASE-RELATED"/>
    <property type="match status" value="1"/>
</dbReference>
<evidence type="ECO:0000259" key="3">
    <source>
        <dbReference type="SMART" id="SM00922"/>
    </source>
</evidence>
<dbReference type="Pfam" id="PF18374">
    <property type="entry name" value="Enolase_like_N"/>
    <property type="match status" value="1"/>
</dbReference>
<feature type="domain" description="Mandelate racemase/muconate lactonizing enzyme C-terminal" evidence="3">
    <location>
        <begin position="82"/>
        <end position="182"/>
    </location>
</feature>
<sequence length="323" mass="32986">MRTLIDFDAAPAFAIPAIDARGAPTVCEGMLLEGPQGWGEFSPPADGGDTEAARWLTAAAEPGTVGWPDPLRGRVPIAVPVPALDTDRAHAMAASSGCRAADVTVIGTADSLAGDIARVAAVRDAIGTAGALRCIPYRRWDVETAVRAIEALAEAAGGLEFVEQPCRTIAELAAVHHRVDVLVAVDASAFELAGVTPGALADAADLAMLRCGPLGGVRRALRVAEATGLPCTVGSAGETSVGLAAGLALAGVLPQLRFACGLGTGLLRGGDVVGGRSLIPVDGHLPVAPMPAAPDRALLERFAITDPARVAWWRNRLRRATGS</sequence>
<evidence type="ECO:0000313" key="4">
    <source>
        <dbReference type="EMBL" id="MCZ8380623.1"/>
    </source>
</evidence>
<dbReference type="Gene3D" id="3.20.20.120">
    <property type="entry name" value="Enolase-like C-terminal domain"/>
    <property type="match status" value="1"/>
</dbReference>
<evidence type="ECO:0000256" key="1">
    <source>
        <dbReference type="ARBA" id="ARBA00022428"/>
    </source>
</evidence>
<reference evidence="4" key="1">
    <citation type="submission" date="2022-12" db="EMBL/GenBank/DDBJ databases">
        <authorList>
            <person name="Deng Y."/>
            <person name="Zhang Y.-Q."/>
        </authorList>
    </citation>
    <scope>NUCLEOTIDE SEQUENCE</scope>
    <source>
        <strain evidence="4">CPCC 205372</strain>
    </source>
</reference>
<evidence type="ECO:0000313" key="5">
    <source>
        <dbReference type="Proteomes" id="UP001142153"/>
    </source>
</evidence>
<dbReference type="InterPro" id="IPR029065">
    <property type="entry name" value="Enolase_C-like"/>
</dbReference>
<dbReference type="RefSeq" id="WP_269895240.1">
    <property type="nucleotide sequence ID" value="NZ_JAPZPY010000008.1"/>
</dbReference>
<comment type="caution">
    <text evidence="4">The sequence shown here is derived from an EMBL/GenBank/DDBJ whole genome shotgun (WGS) entry which is preliminary data.</text>
</comment>
<keyword evidence="5" id="KW-1185">Reference proteome</keyword>
<dbReference type="Proteomes" id="UP001142153">
    <property type="component" value="Unassembled WGS sequence"/>
</dbReference>
<dbReference type="Pfam" id="PF13378">
    <property type="entry name" value="MR_MLE_C"/>
    <property type="match status" value="1"/>
</dbReference>
<name>A0ABT4PVT7_9MYCO</name>
<dbReference type="InterPro" id="IPR036849">
    <property type="entry name" value="Enolase-like_C_sf"/>
</dbReference>